<keyword evidence="2" id="KW-1185">Reference proteome</keyword>
<name>A0ABV4P7B5_9GAMM</name>
<evidence type="ECO:0000313" key="2">
    <source>
        <dbReference type="Proteomes" id="UP001569428"/>
    </source>
</evidence>
<proteinExistence type="predicted"/>
<dbReference type="RefSeq" id="WP_371841676.1">
    <property type="nucleotide sequence ID" value="NZ_JBGMEK010000151.1"/>
</dbReference>
<comment type="caution">
    <text evidence="1">The sequence shown here is derived from an EMBL/GenBank/DDBJ whole genome shotgun (WGS) entry which is preliminary data.</text>
</comment>
<gene>
    <name evidence="1" type="ORF">ACCI49_23510</name>
</gene>
<protein>
    <submittedName>
        <fullName evidence="1">Uncharacterized protein</fullName>
    </submittedName>
</protein>
<dbReference type="Proteomes" id="UP001569428">
    <property type="component" value="Unassembled WGS sequence"/>
</dbReference>
<sequence>MLKNTDRHRLLLQKWITFIAILCFTSVPNAQEEWRDVNYAIILQNQQFDCQFNDVVIDNDAEGFPYMHVNFTDELRSVGVTDKKSCELDFFVLILPTKNNIRLKSLQFSVRGNYLVKSSSIAAARVRLRSNNSSLSQSEQLTVIAPENEIREESFDLDVTLATKLPPSDSPDENDCGKPVSIEASIYSEFQYAPDSPGFIQINEAFVDRSRLTFEECDPTPPLQS</sequence>
<organism evidence="1 2">
    <name type="scientific">Microbulbifer epialgicus</name>
    <dbReference type="NCBI Taxonomy" id="393907"/>
    <lineage>
        <taxon>Bacteria</taxon>
        <taxon>Pseudomonadati</taxon>
        <taxon>Pseudomonadota</taxon>
        <taxon>Gammaproteobacteria</taxon>
        <taxon>Cellvibrionales</taxon>
        <taxon>Microbulbiferaceae</taxon>
        <taxon>Microbulbifer</taxon>
    </lineage>
</organism>
<evidence type="ECO:0000313" key="1">
    <source>
        <dbReference type="EMBL" id="MFA0813844.1"/>
    </source>
</evidence>
<reference evidence="1 2" key="1">
    <citation type="submission" date="2024-08" db="EMBL/GenBank/DDBJ databases">
        <authorList>
            <person name="Ishaq N."/>
        </authorList>
    </citation>
    <scope>NUCLEOTIDE SEQUENCE [LARGE SCALE GENOMIC DNA]</scope>
    <source>
        <strain evidence="1 2">DSM 18651</strain>
    </source>
</reference>
<accession>A0ABV4P7B5</accession>
<dbReference type="EMBL" id="JBGMEK010000151">
    <property type="protein sequence ID" value="MFA0813844.1"/>
    <property type="molecule type" value="Genomic_DNA"/>
</dbReference>